<comment type="caution">
    <text evidence="2">The sequence shown here is derived from an EMBL/GenBank/DDBJ whole genome shotgun (WGS) entry which is preliminary data.</text>
</comment>
<keyword evidence="1" id="KW-1133">Transmembrane helix</keyword>
<feature type="transmembrane region" description="Helical" evidence="1">
    <location>
        <begin position="43"/>
        <end position="67"/>
    </location>
</feature>
<gene>
    <name evidence="2" type="ORF">PXEA_LOCUS22373</name>
</gene>
<evidence type="ECO:0000256" key="1">
    <source>
        <dbReference type="SAM" id="Phobius"/>
    </source>
</evidence>
<evidence type="ECO:0000313" key="2">
    <source>
        <dbReference type="EMBL" id="VEL28933.1"/>
    </source>
</evidence>
<protein>
    <submittedName>
        <fullName evidence="2">Uncharacterized protein</fullName>
    </submittedName>
</protein>
<dbReference type="Proteomes" id="UP000784294">
    <property type="component" value="Unassembled WGS sequence"/>
</dbReference>
<feature type="transmembrane region" description="Helical" evidence="1">
    <location>
        <begin position="88"/>
        <end position="117"/>
    </location>
</feature>
<dbReference type="AlphaFoldDB" id="A0A3S5C1C8"/>
<organism evidence="2 3">
    <name type="scientific">Protopolystoma xenopodis</name>
    <dbReference type="NCBI Taxonomy" id="117903"/>
    <lineage>
        <taxon>Eukaryota</taxon>
        <taxon>Metazoa</taxon>
        <taxon>Spiralia</taxon>
        <taxon>Lophotrochozoa</taxon>
        <taxon>Platyhelminthes</taxon>
        <taxon>Monogenea</taxon>
        <taxon>Polyopisthocotylea</taxon>
        <taxon>Polystomatidea</taxon>
        <taxon>Polystomatidae</taxon>
        <taxon>Protopolystoma</taxon>
    </lineage>
</organism>
<keyword evidence="1" id="KW-0472">Membrane</keyword>
<reference evidence="2" key="1">
    <citation type="submission" date="2018-11" db="EMBL/GenBank/DDBJ databases">
        <authorList>
            <consortium name="Pathogen Informatics"/>
        </authorList>
    </citation>
    <scope>NUCLEOTIDE SEQUENCE</scope>
</reference>
<keyword evidence="1" id="KW-0812">Transmembrane</keyword>
<name>A0A3S5C1C8_9PLAT</name>
<evidence type="ECO:0000313" key="3">
    <source>
        <dbReference type="Proteomes" id="UP000784294"/>
    </source>
</evidence>
<keyword evidence="3" id="KW-1185">Reference proteome</keyword>
<proteinExistence type="predicted"/>
<dbReference type="EMBL" id="CAAALY010098835">
    <property type="protein sequence ID" value="VEL28933.1"/>
    <property type="molecule type" value="Genomic_DNA"/>
</dbReference>
<sequence>MKNSLWLVAQTLIIESNVPDPNHEDRLIRRTILFLHPLAVLDLGLPPVVLLLAIATIWMLLLAKCLLQLLAHGNIRQISIPTRLADTLLPGLALSVGSLIRGHIAAHGILTFCFLISNRVQKSEN</sequence>
<accession>A0A3S5C1C8</accession>